<dbReference type="EMBL" id="LUTY01002881">
    <property type="protein sequence ID" value="OAD19250.1"/>
    <property type="molecule type" value="Genomic_DNA"/>
</dbReference>
<comment type="similarity">
    <text evidence="1">Belongs to the bacterial reverse transcriptase family.</text>
</comment>
<dbReference type="Pfam" id="PF01844">
    <property type="entry name" value="HNH"/>
    <property type="match status" value="1"/>
</dbReference>
<dbReference type="CDD" id="cd00085">
    <property type="entry name" value="HNHc"/>
    <property type="match status" value="1"/>
</dbReference>
<dbReference type="GO" id="GO:0008270">
    <property type="term" value="F:zinc ion binding"/>
    <property type="evidence" value="ECO:0007669"/>
    <property type="project" value="InterPro"/>
</dbReference>
<accession>A0A176RU28</accession>
<dbReference type="NCBIfam" id="TIGR04416">
    <property type="entry name" value="group_II_RT_mat"/>
    <property type="match status" value="1"/>
</dbReference>
<dbReference type="PATRIC" id="fig|1003181.4.peg.6792"/>
<proteinExistence type="inferred from homology"/>
<dbReference type="PANTHER" id="PTHR34047:SF10">
    <property type="entry name" value="GROUP II INTRON-ASSOCIATED OPEN READING FRAME"/>
    <property type="match status" value="1"/>
</dbReference>
<dbReference type="Proteomes" id="UP000076962">
    <property type="component" value="Unassembled WGS sequence"/>
</dbReference>
<dbReference type="GO" id="GO:0004519">
    <property type="term" value="F:endonuclease activity"/>
    <property type="evidence" value="ECO:0007669"/>
    <property type="project" value="InterPro"/>
</dbReference>
<protein>
    <submittedName>
        <fullName evidence="3">RNA-directed DNA polymerase (Reverse transcriptase)</fullName>
    </submittedName>
</protein>
<dbReference type="SUPFAM" id="SSF56672">
    <property type="entry name" value="DNA/RNA polymerases"/>
    <property type="match status" value="1"/>
</dbReference>
<dbReference type="PANTHER" id="PTHR34047">
    <property type="entry name" value="NUCLEAR INTRON MATURASE 1, MITOCHONDRIAL-RELATED"/>
    <property type="match status" value="1"/>
</dbReference>
<evidence type="ECO:0000259" key="2">
    <source>
        <dbReference type="PROSITE" id="PS50878"/>
    </source>
</evidence>
<evidence type="ECO:0000313" key="3">
    <source>
        <dbReference type="EMBL" id="OAD19250.1"/>
    </source>
</evidence>
<dbReference type="InterPro" id="IPR003615">
    <property type="entry name" value="HNH_nuc"/>
</dbReference>
<dbReference type="InterPro" id="IPR025960">
    <property type="entry name" value="RVT_N"/>
</dbReference>
<sequence length="660" mass="76746">MNAKLANNYAIWLDTNLGANLPLDLSRKSVDAVIKDWDWDKIIWRKVRKVVFNLQKRIYKAAKLGKYRRARNLMRLLQFSSSAALYGVRRVTTDNKGKRTAGIDFRKANTPKKKLELVEDVLDTIRTGWDDYRASPAKRVMIPKANGKMRPLGIPTIKDRALQASVKLAIEPDYEALFESCSYGFRPAMGTHDAIDKIAANLLTKQKWVLDADIKGCFDNIDHKFLLKQIDAHWRPIVRQWLKAGYLYEKETHATEMGTPQGGAISPLLANIVLDKMESDLIEHLRGIKGWKKKIGVTTVSLEKNKKTNKEYKYRRNLKIDVVRYADDFVVIHEDKEVIEESKKYISEWLKVRGLELSEEKTQIVHSTEGFNFLGHHIRHYENRIKGTYRLKLLNGTKTEQNRANATHVLRVEPTKEKLHGHWKEISDTIGKLKSVTPAKLIAIIQPKITGWANYYKTVQSSEAFGKLDMFLWKRLYQWACRRHPKKNKHWIADKYFGRVGNRKWIFKDEKTGKTIKLYTQHKERTGSYTRVGYDRSYYDGDTAYWAERLSNGYDNITPSKAKMLKRQGGKCPHCGGSFTSEDLMHVHHKAYRSQGGEDKYKNLTLLHKHCHDELHRLNPIRQKKRGPFNRSQRGQINVPQFGDRITEAQIEYEKLRGQR</sequence>
<dbReference type="Pfam" id="PF00078">
    <property type="entry name" value="RVT_1"/>
    <property type="match status" value="1"/>
</dbReference>
<gene>
    <name evidence="3" type="ORF">THIOM_005129</name>
</gene>
<comment type="caution">
    <text evidence="3">The sequence shown here is derived from an EMBL/GenBank/DDBJ whole genome shotgun (WGS) entry which is preliminary data.</text>
</comment>
<dbReference type="InterPro" id="IPR043128">
    <property type="entry name" value="Rev_trsase/Diguanyl_cyclase"/>
</dbReference>
<organism evidence="3 4">
    <name type="scientific">Candidatus Thiomargarita nelsonii</name>
    <dbReference type="NCBI Taxonomy" id="1003181"/>
    <lineage>
        <taxon>Bacteria</taxon>
        <taxon>Pseudomonadati</taxon>
        <taxon>Pseudomonadota</taxon>
        <taxon>Gammaproteobacteria</taxon>
        <taxon>Thiotrichales</taxon>
        <taxon>Thiotrichaceae</taxon>
        <taxon>Thiomargarita</taxon>
    </lineage>
</organism>
<dbReference type="InterPro" id="IPR002711">
    <property type="entry name" value="HNH"/>
</dbReference>
<dbReference type="PROSITE" id="PS50878">
    <property type="entry name" value="RT_POL"/>
    <property type="match status" value="1"/>
</dbReference>
<dbReference type="Pfam" id="PF13655">
    <property type="entry name" value="RVT_N"/>
    <property type="match status" value="1"/>
</dbReference>
<dbReference type="Pfam" id="PF08388">
    <property type="entry name" value="GIIM"/>
    <property type="match status" value="1"/>
</dbReference>
<dbReference type="AlphaFoldDB" id="A0A176RU28"/>
<name>A0A176RU28_9GAMM</name>
<dbReference type="CDD" id="cd01651">
    <property type="entry name" value="RT_G2_intron"/>
    <property type="match status" value="1"/>
</dbReference>
<dbReference type="Gene3D" id="1.10.30.50">
    <property type="match status" value="1"/>
</dbReference>
<keyword evidence="3" id="KW-0548">Nucleotidyltransferase</keyword>
<dbReference type="InterPro" id="IPR013597">
    <property type="entry name" value="Mat_intron_G2"/>
</dbReference>
<dbReference type="InterPro" id="IPR000477">
    <property type="entry name" value="RT_dom"/>
</dbReference>
<feature type="domain" description="Reverse transcriptase" evidence="2">
    <location>
        <begin position="123"/>
        <end position="378"/>
    </location>
</feature>
<keyword evidence="4" id="KW-1185">Reference proteome</keyword>
<dbReference type="Gene3D" id="3.30.70.270">
    <property type="match status" value="1"/>
</dbReference>
<keyword evidence="3" id="KW-0808">Transferase</keyword>
<dbReference type="GO" id="GO:0003676">
    <property type="term" value="F:nucleic acid binding"/>
    <property type="evidence" value="ECO:0007669"/>
    <property type="project" value="InterPro"/>
</dbReference>
<dbReference type="InterPro" id="IPR030931">
    <property type="entry name" value="Group_II_RT_mat"/>
</dbReference>
<reference evidence="3 4" key="1">
    <citation type="submission" date="2016-05" db="EMBL/GenBank/DDBJ databases">
        <title>Single-cell genome of chain-forming Candidatus Thiomargarita nelsonii and comparison to other large sulfur-oxidizing bacteria.</title>
        <authorList>
            <person name="Winkel M."/>
            <person name="Salman V."/>
            <person name="Woyke T."/>
            <person name="Schulz-Vogt H."/>
            <person name="Richter M."/>
            <person name="Flood B."/>
            <person name="Bailey J."/>
            <person name="Amann R."/>
            <person name="Mussmann M."/>
        </authorList>
    </citation>
    <scope>NUCLEOTIDE SEQUENCE [LARGE SCALE GENOMIC DNA]</scope>
    <source>
        <strain evidence="3 4">THI036</strain>
    </source>
</reference>
<dbReference type="InterPro" id="IPR051083">
    <property type="entry name" value="GrpII_Intron_Splice-Mob/Def"/>
</dbReference>
<dbReference type="GO" id="GO:0003964">
    <property type="term" value="F:RNA-directed DNA polymerase activity"/>
    <property type="evidence" value="ECO:0007669"/>
    <property type="project" value="UniProtKB-KW"/>
</dbReference>
<keyword evidence="3" id="KW-0695">RNA-directed DNA polymerase</keyword>
<dbReference type="InterPro" id="IPR043502">
    <property type="entry name" value="DNA/RNA_pol_sf"/>
</dbReference>
<dbReference type="SMART" id="SM00507">
    <property type="entry name" value="HNHc"/>
    <property type="match status" value="1"/>
</dbReference>
<evidence type="ECO:0000256" key="1">
    <source>
        <dbReference type="ARBA" id="ARBA00034120"/>
    </source>
</evidence>
<evidence type="ECO:0000313" key="4">
    <source>
        <dbReference type="Proteomes" id="UP000076962"/>
    </source>
</evidence>